<dbReference type="AlphaFoldDB" id="A0A0H5QKF3"/>
<sequence length="122" mass="13715">MVPLAHRSWRVYFPRNGESFQFSAPKATLSIAECLDHSYKYVKQVELDFSMALQGMPLRYARPVSRKTMFVNDGRPPDQLVMCTKRVCRPKGARNLQPGIASDTDAKTLGFSGASFITDSRP</sequence>
<evidence type="ECO:0000313" key="1">
    <source>
        <dbReference type="EMBL" id="CRZ02625.1"/>
    </source>
</evidence>
<protein>
    <submittedName>
        <fullName evidence="1">Uncharacterized protein</fullName>
    </submittedName>
</protein>
<dbReference type="EMBL" id="HACM01002183">
    <property type="protein sequence ID" value="CRZ02625.1"/>
    <property type="molecule type" value="Transcribed_RNA"/>
</dbReference>
<name>A0A0H5QKF3_9EUKA</name>
<reference evidence="1" key="1">
    <citation type="submission" date="2015-04" db="EMBL/GenBank/DDBJ databases">
        <title>The genome sequence of the plant pathogenic Rhizarian Plasmodiophora brassicae reveals insights in its biotrophic life cycle and the origin of chitin synthesis.</title>
        <authorList>
            <person name="Schwelm A."/>
            <person name="Fogelqvist J."/>
            <person name="Knaust A."/>
            <person name="Julke S."/>
            <person name="Lilja T."/>
            <person name="Dhandapani V."/>
            <person name="Bonilla-Rosso G."/>
            <person name="Karlsson M."/>
            <person name="Shevchenko A."/>
            <person name="Choi S.R."/>
            <person name="Kim H.G."/>
            <person name="Park J.Y."/>
            <person name="Lim Y.P."/>
            <person name="Ludwig-Muller J."/>
            <person name="Dixelius C."/>
        </authorList>
    </citation>
    <scope>NUCLEOTIDE SEQUENCE</scope>
    <source>
        <tissue evidence="1">Potato root galls</tissue>
    </source>
</reference>
<accession>A0A0H5QKF3</accession>
<organism evidence="1">
    <name type="scientific">Spongospora subterranea</name>
    <dbReference type="NCBI Taxonomy" id="70186"/>
    <lineage>
        <taxon>Eukaryota</taxon>
        <taxon>Sar</taxon>
        <taxon>Rhizaria</taxon>
        <taxon>Endomyxa</taxon>
        <taxon>Phytomyxea</taxon>
        <taxon>Plasmodiophorida</taxon>
        <taxon>Plasmodiophoridae</taxon>
        <taxon>Spongospora</taxon>
    </lineage>
</organism>
<feature type="non-terminal residue" evidence="1">
    <location>
        <position position="122"/>
    </location>
</feature>
<proteinExistence type="predicted"/>